<keyword evidence="1" id="KW-0812">Transmembrane</keyword>
<dbReference type="GeneTree" id="ENSGT01090000263304"/>
<keyword evidence="1" id="KW-1133">Transmembrane helix</keyword>
<dbReference type="Ensembl" id="ENSECAT00000129137.1">
    <property type="protein sequence ID" value="ENSECAP00000076488.1"/>
    <property type="gene ID" value="ENSECAG00000042304.2"/>
</dbReference>
<accession>A0A9L0SR65</accession>
<dbReference type="PANTHER" id="PTHR10424">
    <property type="entry name" value="VIRAL ENVELOPE PROTEIN"/>
    <property type="match status" value="1"/>
</dbReference>
<dbReference type="PANTHER" id="PTHR10424:SF8">
    <property type="entry name" value="ENDOGENOUS RETROVIRUS GROUP PABLB MEMBER 1 ENV POLYPROTEIN"/>
    <property type="match status" value="1"/>
</dbReference>
<evidence type="ECO:0000256" key="1">
    <source>
        <dbReference type="SAM" id="Phobius"/>
    </source>
</evidence>
<dbReference type="InterPro" id="IPR018154">
    <property type="entry name" value="TLV/ENV_coat_polyprotein"/>
</dbReference>
<name>A0A9L0SR65_HORSE</name>
<proteinExistence type="predicted"/>
<feature type="transmembrane region" description="Helical" evidence="1">
    <location>
        <begin position="295"/>
        <end position="316"/>
    </location>
</feature>
<keyword evidence="3" id="KW-1185">Reference proteome</keyword>
<dbReference type="SUPFAM" id="SSF58069">
    <property type="entry name" value="Virus ectodomain"/>
    <property type="match status" value="1"/>
</dbReference>
<evidence type="ECO:0000313" key="2">
    <source>
        <dbReference type="Ensembl" id="ENSECAP00000076488.1"/>
    </source>
</evidence>
<dbReference type="Gene3D" id="1.10.287.210">
    <property type="match status" value="1"/>
</dbReference>
<dbReference type="Pfam" id="PF00429">
    <property type="entry name" value="TLV_coat"/>
    <property type="match status" value="1"/>
</dbReference>
<dbReference type="AlphaFoldDB" id="A0A9L0SR65"/>
<evidence type="ECO:0000313" key="3">
    <source>
        <dbReference type="Proteomes" id="UP000002281"/>
    </source>
</evidence>
<keyword evidence="1" id="KW-0472">Membrane</keyword>
<evidence type="ECO:0008006" key="4">
    <source>
        <dbReference type="Google" id="ProtNLM"/>
    </source>
</evidence>
<reference evidence="2" key="2">
    <citation type="submission" date="2025-08" db="UniProtKB">
        <authorList>
            <consortium name="Ensembl"/>
        </authorList>
    </citation>
    <scope>IDENTIFICATION</scope>
    <source>
        <strain evidence="2">Thoroughbred</strain>
    </source>
</reference>
<dbReference type="Proteomes" id="UP000002281">
    <property type="component" value="Chromosome 13"/>
</dbReference>
<reference evidence="2" key="3">
    <citation type="submission" date="2025-09" db="UniProtKB">
        <authorList>
            <consortium name="Ensembl"/>
        </authorList>
    </citation>
    <scope>IDENTIFICATION</scope>
    <source>
        <strain evidence="2">Thoroughbred</strain>
    </source>
</reference>
<organism evidence="2 3">
    <name type="scientific">Equus caballus</name>
    <name type="common">Horse</name>
    <dbReference type="NCBI Taxonomy" id="9796"/>
    <lineage>
        <taxon>Eukaryota</taxon>
        <taxon>Metazoa</taxon>
        <taxon>Chordata</taxon>
        <taxon>Craniata</taxon>
        <taxon>Vertebrata</taxon>
        <taxon>Euteleostomi</taxon>
        <taxon>Mammalia</taxon>
        <taxon>Eutheria</taxon>
        <taxon>Laurasiatheria</taxon>
        <taxon>Perissodactyla</taxon>
        <taxon>Equidae</taxon>
        <taxon>Equus</taxon>
    </lineage>
</organism>
<sequence length="367" mass="41267">MAQVPPCAAVKTSSAIWFWRTALRIWDTSKSSSERLCCVSFNAFIVNLFRASMCQMTLSIPNWGRKIEATWSYQWKTERVQRCCRLGRLAGGDIVNVVLPCIQTKPRVHRPIHPGGSQGHKLEPPGWIGRCTLGFVWMQGRTTFTISPPANLPNLQQRWTRSVFRWYDHVASIFLPQLGIESVIWHMEALNKFTMKALNDTQHSLSLLDLEVSQMRKAVLQNRMALDVLTAAQGGTCAIIKTECCVYIPDYHQNISGFLSDMSHQVKSMSDPTLSLNDWLNSWSGPSFWTTIKTLFIGLIILLVFFIIICCLFRCLSSTCQQSFTSWTTSHQMILSSPEALDALSALDTTGAAFRSAEPPTCTHGPI</sequence>
<reference evidence="2 3" key="1">
    <citation type="journal article" date="2009" name="Science">
        <title>Genome sequence, comparative analysis, and population genetics of the domestic horse.</title>
        <authorList>
            <consortium name="Broad Institute Genome Sequencing Platform"/>
            <consortium name="Broad Institute Whole Genome Assembly Team"/>
            <person name="Wade C.M."/>
            <person name="Giulotto E."/>
            <person name="Sigurdsson S."/>
            <person name="Zoli M."/>
            <person name="Gnerre S."/>
            <person name="Imsland F."/>
            <person name="Lear T.L."/>
            <person name="Adelson D.L."/>
            <person name="Bailey E."/>
            <person name="Bellone R.R."/>
            <person name="Bloecker H."/>
            <person name="Distl O."/>
            <person name="Edgar R.C."/>
            <person name="Garber M."/>
            <person name="Leeb T."/>
            <person name="Mauceli E."/>
            <person name="MacLeod J.N."/>
            <person name="Penedo M.C.T."/>
            <person name="Raison J.M."/>
            <person name="Sharpe T."/>
            <person name="Vogel J."/>
            <person name="Andersson L."/>
            <person name="Antczak D.F."/>
            <person name="Biagi T."/>
            <person name="Binns M.M."/>
            <person name="Chowdhary B.P."/>
            <person name="Coleman S.J."/>
            <person name="Della Valle G."/>
            <person name="Fryc S."/>
            <person name="Guerin G."/>
            <person name="Hasegawa T."/>
            <person name="Hill E.W."/>
            <person name="Jurka J."/>
            <person name="Kiialainen A."/>
            <person name="Lindgren G."/>
            <person name="Liu J."/>
            <person name="Magnani E."/>
            <person name="Mickelson J.R."/>
            <person name="Murray J."/>
            <person name="Nergadze S.G."/>
            <person name="Onofrio R."/>
            <person name="Pedroni S."/>
            <person name="Piras M.F."/>
            <person name="Raudsepp T."/>
            <person name="Rocchi M."/>
            <person name="Roeed K.H."/>
            <person name="Ryder O.A."/>
            <person name="Searle S."/>
            <person name="Skow L."/>
            <person name="Swinburne J.E."/>
            <person name="Syvaenen A.C."/>
            <person name="Tozaki T."/>
            <person name="Valberg S.J."/>
            <person name="Vaudin M."/>
            <person name="White J.R."/>
            <person name="Zody M.C."/>
            <person name="Lander E.S."/>
            <person name="Lindblad-Toh K."/>
        </authorList>
    </citation>
    <scope>NUCLEOTIDE SEQUENCE [LARGE SCALE GENOMIC DNA]</scope>
    <source>
        <strain evidence="2 3">Thoroughbred</strain>
    </source>
</reference>
<protein>
    <recommendedName>
        <fullName evidence="4">Envelope glycoprotein</fullName>
    </recommendedName>
</protein>